<organism evidence="2">
    <name type="scientific">uncultured Thermomicrobiales bacterium</name>
    <dbReference type="NCBI Taxonomy" id="1645740"/>
    <lineage>
        <taxon>Bacteria</taxon>
        <taxon>Pseudomonadati</taxon>
        <taxon>Thermomicrobiota</taxon>
        <taxon>Thermomicrobia</taxon>
        <taxon>Thermomicrobiales</taxon>
        <taxon>environmental samples</taxon>
    </lineage>
</organism>
<protein>
    <submittedName>
        <fullName evidence="2">Uncharacterized protein</fullName>
    </submittedName>
</protein>
<dbReference type="EMBL" id="CADCWK010000244">
    <property type="protein sequence ID" value="CAA9567318.1"/>
    <property type="molecule type" value="Genomic_DNA"/>
</dbReference>
<proteinExistence type="predicted"/>
<gene>
    <name evidence="2" type="ORF">AVDCRST_MAG33-2182</name>
</gene>
<sequence length="73" mass="7467">MPPLPVAGHRLVVIGRDRIPRAARTGAEPGHPTTGAGFPGNATGDQDPSVRPESGGTGRRCAILTGTARFPGR</sequence>
<dbReference type="AlphaFoldDB" id="A0A6J4V5B5"/>
<name>A0A6J4V5B5_9BACT</name>
<evidence type="ECO:0000313" key="2">
    <source>
        <dbReference type="EMBL" id="CAA9567318.1"/>
    </source>
</evidence>
<feature type="region of interest" description="Disordered" evidence="1">
    <location>
        <begin position="18"/>
        <end position="73"/>
    </location>
</feature>
<reference evidence="2" key="1">
    <citation type="submission" date="2020-02" db="EMBL/GenBank/DDBJ databases">
        <authorList>
            <person name="Meier V. D."/>
        </authorList>
    </citation>
    <scope>NUCLEOTIDE SEQUENCE</scope>
    <source>
        <strain evidence="2">AVDCRST_MAG33</strain>
    </source>
</reference>
<evidence type="ECO:0000256" key="1">
    <source>
        <dbReference type="SAM" id="MobiDB-lite"/>
    </source>
</evidence>
<accession>A0A6J4V5B5</accession>